<keyword evidence="10" id="KW-0408">Iron</keyword>
<reference evidence="13 14" key="1">
    <citation type="journal article" date="2023" name="Arcadia Sci">
        <title>De novo assembly of a long-read Amblyomma americanum tick genome.</title>
        <authorList>
            <person name="Chou S."/>
            <person name="Poskanzer K.E."/>
            <person name="Rollins M."/>
            <person name="Thuy-Boun P.S."/>
        </authorList>
    </citation>
    <scope>NUCLEOTIDE SEQUENCE [LARGE SCALE GENOMIC DNA]</scope>
    <source>
        <strain evidence="13">F_SG_1</strain>
        <tissue evidence="13">Salivary glands</tissue>
    </source>
</reference>
<dbReference type="EMBL" id="JARKHS020013086">
    <property type="protein sequence ID" value="KAK8776325.1"/>
    <property type="molecule type" value="Genomic_DNA"/>
</dbReference>
<evidence type="ECO:0000256" key="4">
    <source>
        <dbReference type="ARBA" id="ARBA00010617"/>
    </source>
</evidence>
<comment type="cofactor">
    <cofactor evidence="1">
        <name>heme</name>
        <dbReference type="ChEBI" id="CHEBI:30413"/>
    </cofactor>
</comment>
<gene>
    <name evidence="13" type="ORF">V5799_030330</name>
</gene>
<proteinExistence type="inferred from homology"/>
<dbReference type="PANTHER" id="PTHR24292:SF102">
    <property type="entry name" value="CYTOCHROME P450 FAMILY-RELATED"/>
    <property type="match status" value="1"/>
</dbReference>
<organism evidence="13 14">
    <name type="scientific">Amblyomma americanum</name>
    <name type="common">Lone star tick</name>
    <dbReference type="NCBI Taxonomy" id="6943"/>
    <lineage>
        <taxon>Eukaryota</taxon>
        <taxon>Metazoa</taxon>
        <taxon>Ecdysozoa</taxon>
        <taxon>Arthropoda</taxon>
        <taxon>Chelicerata</taxon>
        <taxon>Arachnida</taxon>
        <taxon>Acari</taxon>
        <taxon>Parasitiformes</taxon>
        <taxon>Ixodida</taxon>
        <taxon>Ixodoidea</taxon>
        <taxon>Ixodidae</taxon>
        <taxon>Amblyomminae</taxon>
        <taxon>Amblyomma</taxon>
    </lineage>
</organism>
<evidence type="ECO:0000313" key="14">
    <source>
        <dbReference type="Proteomes" id="UP001321473"/>
    </source>
</evidence>
<sequence>MLLGAYVVMPLLNETYQVIELRRKNPKLRKPDVLQNLLDAEYQEEDTAGSTGPVKNGNAAGGMWKSRSLTTDEVLVSAATLFVAGFVTRKAVTDFEYNGLKYKAGTCIMSPTLQIHRDARYWPQPLTFNPDRYDA</sequence>
<protein>
    <submittedName>
        <fullName evidence="13">Uncharacterized protein</fullName>
    </submittedName>
</protein>
<keyword evidence="11" id="KW-0503">Monooxygenase</keyword>
<evidence type="ECO:0000313" key="13">
    <source>
        <dbReference type="EMBL" id="KAK8776325.1"/>
    </source>
</evidence>
<comment type="subcellular location">
    <subcellularLocation>
        <location evidence="3">Endoplasmic reticulum membrane</location>
        <topology evidence="3">Peripheral membrane protein</topology>
    </subcellularLocation>
    <subcellularLocation>
        <location evidence="2">Microsome membrane</location>
        <topology evidence="2">Peripheral membrane protein</topology>
    </subcellularLocation>
</comment>
<keyword evidence="14" id="KW-1185">Reference proteome</keyword>
<dbReference type="Gene3D" id="1.10.630.10">
    <property type="entry name" value="Cytochrome P450"/>
    <property type="match status" value="2"/>
</dbReference>
<keyword evidence="8" id="KW-0492">Microsome</keyword>
<dbReference type="SUPFAM" id="SSF48264">
    <property type="entry name" value="Cytochrome P450"/>
    <property type="match status" value="1"/>
</dbReference>
<dbReference type="GO" id="GO:0005506">
    <property type="term" value="F:iron ion binding"/>
    <property type="evidence" value="ECO:0007669"/>
    <property type="project" value="InterPro"/>
</dbReference>
<evidence type="ECO:0000256" key="6">
    <source>
        <dbReference type="ARBA" id="ARBA00022723"/>
    </source>
</evidence>
<dbReference type="InterPro" id="IPR001128">
    <property type="entry name" value="Cyt_P450"/>
</dbReference>
<keyword evidence="5" id="KW-0349">Heme</keyword>
<evidence type="ECO:0000256" key="10">
    <source>
        <dbReference type="ARBA" id="ARBA00023004"/>
    </source>
</evidence>
<dbReference type="GO" id="GO:0005789">
    <property type="term" value="C:endoplasmic reticulum membrane"/>
    <property type="evidence" value="ECO:0007669"/>
    <property type="project" value="UniProtKB-SubCell"/>
</dbReference>
<evidence type="ECO:0000256" key="11">
    <source>
        <dbReference type="ARBA" id="ARBA00023033"/>
    </source>
</evidence>
<evidence type="ECO:0000256" key="8">
    <source>
        <dbReference type="ARBA" id="ARBA00022848"/>
    </source>
</evidence>
<dbReference type="PANTHER" id="PTHR24292">
    <property type="entry name" value="CYTOCHROME P450"/>
    <property type="match status" value="1"/>
</dbReference>
<dbReference type="AlphaFoldDB" id="A0AAQ4ENL3"/>
<comment type="caution">
    <text evidence="13">The sequence shown here is derived from an EMBL/GenBank/DDBJ whole genome shotgun (WGS) entry which is preliminary data.</text>
</comment>
<comment type="similarity">
    <text evidence="4">Belongs to the cytochrome P450 family.</text>
</comment>
<evidence type="ECO:0000256" key="7">
    <source>
        <dbReference type="ARBA" id="ARBA00022824"/>
    </source>
</evidence>
<name>A0AAQ4ENL3_AMBAM</name>
<dbReference type="InterPro" id="IPR050476">
    <property type="entry name" value="Insect_CytP450_Detox"/>
</dbReference>
<evidence type="ECO:0000256" key="5">
    <source>
        <dbReference type="ARBA" id="ARBA00022617"/>
    </source>
</evidence>
<dbReference type="GO" id="GO:0004497">
    <property type="term" value="F:monooxygenase activity"/>
    <property type="evidence" value="ECO:0007669"/>
    <property type="project" value="UniProtKB-KW"/>
</dbReference>
<evidence type="ECO:0000256" key="2">
    <source>
        <dbReference type="ARBA" id="ARBA00004174"/>
    </source>
</evidence>
<keyword evidence="6" id="KW-0479">Metal-binding</keyword>
<evidence type="ECO:0000256" key="3">
    <source>
        <dbReference type="ARBA" id="ARBA00004406"/>
    </source>
</evidence>
<dbReference type="Proteomes" id="UP001321473">
    <property type="component" value="Unassembled WGS sequence"/>
</dbReference>
<evidence type="ECO:0000256" key="9">
    <source>
        <dbReference type="ARBA" id="ARBA00023002"/>
    </source>
</evidence>
<dbReference type="Pfam" id="PF00067">
    <property type="entry name" value="p450"/>
    <property type="match status" value="1"/>
</dbReference>
<keyword evidence="12" id="KW-0472">Membrane</keyword>
<dbReference type="GO" id="GO:0020037">
    <property type="term" value="F:heme binding"/>
    <property type="evidence" value="ECO:0007669"/>
    <property type="project" value="InterPro"/>
</dbReference>
<keyword evidence="7" id="KW-0256">Endoplasmic reticulum</keyword>
<accession>A0AAQ4ENL3</accession>
<evidence type="ECO:0000256" key="12">
    <source>
        <dbReference type="ARBA" id="ARBA00023136"/>
    </source>
</evidence>
<dbReference type="InterPro" id="IPR036396">
    <property type="entry name" value="Cyt_P450_sf"/>
</dbReference>
<keyword evidence="9" id="KW-0560">Oxidoreductase</keyword>
<dbReference type="GO" id="GO:0016705">
    <property type="term" value="F:oxidoreductase activity, acting on paired donors, with incorporation or reduction of molecular oxygen"/>
    <property type="evidence" value="ECO:0007669"/>
    <property type="project" value="InterPro"/>
</dbReference>
<evidence type="ECO:0000256" key="1">
    <source>
        <dbReference type="ARBA" id="ARBA00001971"/>
    </source>
</evidence>